<sequence>MFFQIESGSGVPIFEQICRQVKYAIAQGSFKPGDLLPSVRELAGTLAVNANTIARSYRELQREGIVISVRGTGMEITKEAKTICVKERKRLAQENLTSVLAEAQASELSESEVRTWMDREIRRLWK</sequence>
<evidence type="ECO:0000313" key="6">
    <source>
        <dbReference type="Proteomes" id="UP000316095"/>
    </source>
</evidence>
<evidence type="ECO:0000256" key="3">
    <source>
        <dbReference type="ARBA" id="ARBA00023163"/>
    </source>
</evidence>
<dbReference type="InterPro" id="IPR036388">
    <property type="entry name" value="WH-like_DNA-bd_sf"/>
</dbReference>
<dbReference type="Proteomes" id="UP000316095">
    <property type="component" value="Unassembled WGS sequence"/>
</dbReference>
<evidence type="ECO:0000256" key="2">
    <source>
        <dbReference type="ARBA" id="ARBA00023125"/>
    </source>
</evidence>
<dbReference type="EMBL" id="SJPG01000001">
    <property type="protein sequence ID" value="TWT60489.1"/>
    <property type="molecule type" value="Genomic_DNA"/>
</dbReference>
<dbReference type="SMART" id="SM00345">
    <property type="entry name" value="HTH_GNTR"/>
    <property type="match status" value="1"/>
</dbReference>
<protein>
    <submittedName>
        <fullName evidence="5">HTH-type transcriptional repressor YtrA</fullName>
    </submittedName>
</protein>
<dbReference type="SUPFAM" id="SSF46785">
    <property type="entry name" value="Winged helix' DNA-binding domain"/>
    <property type="match status" value="1"/>
</dbReference>
<reference evidence="5 6" key="1">
    <citation type="submission" date="2019-02" db="EMBL/GenBank/DDBJ databases">
        <title>Deep-cultivation of Planctomycetes and their phenomic and genomic characterization uncovers novel biology.</title>
        <authorList>
            <person name="Wiegand S."/>
            <person name="Jogler M."/>
            <person name="Boedeker C."/>
            <person name="Pinto D."/>
            <person name="Vollmers J."/>
            <person name="Rivas-Marin E."/>
            <person name="Kohn T."/>
            <person name="Peeters S.H."/>
            <person name="Heuer A."/>
            <person name="Rast P."/>
            <person name="Oberbeckmann S."/>
            <person name="Bunk B."/>
            <person name="Jeske O."/>
            <person name="Meyerdierks A."/>
            <person name="Storesund J.E."/>
            <person name="Kallscheuer N."/>
            <person name="Luecker S."/>
            <person name="Lage O.M."/>
            <person name="Pohl T."/>
            <person name="Merkel B.J."/>
            <person name="Hornburger P."/>
            <person name="Mueller R.-W."/>
            <person name="Bruemmer F."/>
            <person name="Labrenz M."/>
            <person name="Spormann A.M."/>
            <person name="Op Den Camp H."/>
            <person name="Overmann J."/>
            <person name="Amann R."/>
            <person name="Jetten M.S.M."/>
            <person name="Mascher T."/>
            <person name="Medema M.H."/>
            <person name="Devos D.P."/>
            <person name="Kaster A.-K."/>
            <person name="Ovreas L."/>
            <person name="Rohde M."/>
            <person name="Galperin M.Y."/>
            <person name="Jogler C."/>
        </authorList>
    </citation>
    <scope>NUCLEOTIDE SEQUENCE [LARGE SCALE GENOMIC DNA]</scope>
    <source>
        <strain evidence="5 6">Pan54</strain>
    </source>
</reference>
<dbReference type="GO" id="GO:0003700">
    <property type="term" value="F:DNA-binding transcription factor activity"/>
    <property type="evidence" value="ECO:0007669"/>
    <property type="project" value="InterPro"/>
</dbReference>
<dbReference type="RefSeq" id="WP_146502608.1">
    <property type="nucleotide sequence ID" value="NZ_SJPG01000001.1"/>
</dbReference>
<evidence type="ECO:0000256" key="1">
    <source>
        <dbReference type="ARBA" id="ARBA00023015"/>
    </source>
</evidence>
<keyword evidence="2" id="KW-0238">DNA-binding</keyword>
<gene>
    <name evidence="5" type="primary">ytrA_1</name>
    <name evidence="5" type="ORF">Pan54_12030</name>
</gene>
<dbReference type="InterPro" id="IPR036390">
    <property type="entry name" value="WH_DNA-bd_sf"/>
</dbReference>
<organism evidence="5 6">
    <name type="scientific">Rubinisphaera italica</name>
    <dbReference type="NCBI Taxonomy" id="2527969"/>
    <lineage>
        <taxon>Bacteria</taxon>
        <taxon>Pseudomonadati</taxon>
        <taxon>Planctomycetota</taxon>
        <taxon>Planctomycetia</taxon>
        <taxon>Planctomycetales</taxon>
        <taxon>Planctomycetaceae</taxon>
        <taxon>Rubinisphaera</taxon>
    </lineage>
</organism>
<comment type="caution">
    <text evidence="5">The sequence shown here is derived from an EMBL/GenBank/DDBJ whole genome shotgun (WGS) entry which is preliminary data.</text>
</comment>
<dbReference type="GO" id="GO:0003677">
    <property type="term" value="F:DNA binding"/>
    <property type="evidence" value="ECO:0007669"/>
    <property type="project" value="UniProtKB-KW"/>
</dbReference>
<feature type="domain" description="HTH gntR-type" evidence="4">
    <location>
        <begin position="11"/>
        <end position="79"/>
    </location>
</feature>
<keyword evidence="6" id="KW-1185">Reference proteome</keyword>
<evidence type="ECO:0000313" key="5">
    <source>
        <dbReference type="EMBL" id="TWT60489.1"/>
    </source>
</evidence>
<dbReference type="Gene3D" id="1.10.10.10">
    <property type="entry name" value="Winged helix-like DNA-binding domain superfamily/Winged helix DNA-binding domain"/>
    <property type="match status" value="1"/>
</dbReference>
<dbReference type="PROSITE" id="PS50949">
    <property type="entry name" value="HTH_GNTR"/>
    <property type="match status" value="1"/>
</dbReference>
<evidence type="ECO:0000259" key="4">
    <source>
        <dbReference type="PROSITE" id="PS50949"/>
    </source>
</evidence>
<dbReference type="InterPro" id="IPR000524">
    <property type="entry name" value="Tscrpt_reg_HTH_GntR"/>
</dbReference>
<accession>A0A5C5XCZ3</accession>
<dbReference type="AlphaFoldDB" id="A0A5C5XCZ3"/>
<dbReference type="Pfam" id="PF00392">
    <property type="entry name" value="GntR"/>
    <property type="match status" value="1"/>
</dbReference>
<name>A0A5C5XCZ3_9PLAN</name>
<dbReference type="OrthoDB" id="9801546at2"/>
<proteinExistence type="predicted"/>
<keyword evidence="1" id="KW-0805">Transcription regulation</keyword>
<keyword evidence="3" id="KW-0804">Transcription</keyword>
<dbReference type="CDD" id="cd07377">
    <property type="entry name" value="WHTH_GntR"/>
    <property type="match status" value="1"/>
</dbReference>
<dbReference type="PANTHER" id="PTHR38445">
    <property type="entry name" value="HTH-TYPE TRANSCRIPTIONAL REPRESSOR YTRA"/>
    <property type="match status" value="1"/>
</dbReference>
<dbReference type="PANTHER" id="PTHR38445:SF7">
    <property type="entry name" value="GNTR-FAMILY TRANSCRIPTIONAL REGULATOR"/>
    <property type="match status" value="1"/>
</dbReference>